<feature type="region of interest" description="Disordered" evidence="1">
    <location>
        <begin position="752"/>
        <end position="1013"/>
    </location>
</feature>
<keyword evidence="2" id="KW-1133">Transmembrane helix</keyword>
<feature type="compositionally biased region" description="Low complexity" evidence="1">
    <location>
        <begin position="909"/>
        <end position="931"/>
    </location>
</feature>
<protein>
    <recommendedName>
        <fullName evidence="3">Reverse transcriptase domain-containing protein</fullName>
    </recommendedName>
</protein>
<dbReference type="Gene3D" id="3.60.10.10">
    <property type="entry name" value="Endonuclease/exonuclease/phosphatase"/>
    <property type="match status" value="1"/>
</dbReference>
<feature type="compositionally biased region" description="Low complexity" evidence="1">
    <location>
        <begin position="210"/>
        <end position="220"/>
    </location>
</feature>
<dbReference type="PROSITE" id="PS50878">
    <property type="entry name" value="RT_POL"/>
    <property type="match status" value="1"/>
</dbReference>
<feature type="compositionally biased region" description="Basic and acidic residues" evidence="1">
    <location>
        <begin position="65"/>
        <end position="88"/>
    </location>
</feature>
<gene>
    <name evidence="4" type="ORF">AK812_SmicGene1036</name>
</gene>
<feature type="region of interest" description="Disordered" evidence="1">
    <location>
        <begin position="210"/>
        <end position="229"/>
    </location>
</feature>
<dbReference type="Proteomes" id="UP000186817">
    <property type="component" value="Unassembled WGS sequence"/>
</dbReference>
<feature type="compositionally biased region" description="Low complexity" evidence="1">
    <location>
        <begin position="863"/>
        <end position="878"/>
    </location>
</feature>
<name>A0A1Q9F575_SYMMI</name>
<sequence length="2376" mass="262070">MEASIPGFGVKVIGGVSVGLFGCGLVLAAYLNFGSVQQEVAPGRELYHVSHVSHVSYVDDEDFAESVKEGRKDRKEGRKEGDGHDTTHETSTSLTRSTRGLAYWDLGFLAMDPASTCTSKHNKMNAEGLWMDIPGQESHTGCYRLRLQPLAKQMFSLQTASASPAFLRDNPQLTVFNRLEVSSSQLHLFDACPSMVAALAVFPAVTTPPAARPAVRPTAPGFDTEGEDSSVNSIYWRSDAPYSALASATALSRYANCALIRQCAQEDDVLRLYRSLEWTTRTPPPLTIYLQPYLQDLIDVGQLPSRPKALQQLIQPPQSYSCYGSSTTSSYSQGLSVPTWVQKRSSTSAMPSSGNAISATDGDHHDEAPSLLDTDEELAALDPAARMAMLQDMADRSARAARGEVFGPPVPVPLHGPQPGTPRASGARSSPPPIRRRSRSPRVTHQPDHPPEPDTAAPESTPTDANYFVEIRVDPSRPIYLCLQIRILPAEAVSNVSMRILYVGAALSRTLVEGFCSASAGALSRGPPSWSAAQFPARLMENSSGNLPVDRQQIGTSTNQTGAAPPPSPTDHELEQAAQEAEYRTLEVLLGSTAEPEAKECDFTAAATGETVEKLVEAIMPSSAESDRRRNRSRSRARAVANYTLETPSTPHQQINLQITLRSVPRQERQSRRPGSLNRRFTIDSSEDADVTVLAESSTPAADAGSASQAEPSRLTMQEVAHFVSWTGRTGQPPPLTVYAEPSLQQVLRDLRRRPRQPLVPDADQTSGDTKFSSDKPRPKPKKQPGPLAATLPDASHASRTSRTLAISSDSSSRKPSHAGKKTPAHARRQPKKRPRPRRNVSKAAPSPTTLPLPSDATGVRQPAAPSPASTSAALQASYGATPDQQSKAAPTDAMPSPVPSIDADDAPADAARPRNWQSRTSQASSTRTTSEPAQELKDTRTVRQALENKDSDPKVKIKRKRAAGSKSSRASKLSRRADPARPLTDTANSSKRATSSAEVMDPDFRPDPAKRPRIVSPWLEPMSKAAERYMRPLPLQHALQPLSVGNQSHAAGDESELDTSIKGLEALSTDILLKPYDGNPFTPPTRRSRSETHWRHDASYKVPGWHAYHFPCSATDKSAGILILVNQLLYPPHKVQLTCLVEGRLIHLRLELNPSIDVLILYQHLYAAGAQHKGQEGLNHALAQRSKVWTKVHHSLSSFPGRNSVLLLGDFNTDLFPEPPHVGPGVRTRLSKQPPDQHELQQLLKTFSLCALNCWRRAGTQAQTFLPATGQRGTQIDFILTRLPQADGPARTCAPTWLPFVEDSGMRHLPILGSIPMPSLPKRSQNTSPQLSLASVRQTLRTHPDIALTYATTAAHLLKDSTPDSISSKLQAAWLQCKPPPCTQPAGPGAHTQAIMQLWELRRARRLFLSSRAPTDVTPWPMESDLRSKTKALKQACKQSKQDRIQRILDEAELAAQKGLTAVYQVVRKLAPKSARKPILFRDQAGVPLSTEQEVANLKDYFRTLYRSDHPEPVPPGNSFPSFTKAELQGALLQLPQGKALPSWVVPSQLWALAATPIADILHPALQDWCGNMHTDMPGDWPISALCLLNKPSKPPKAPENLRPIALLHPVSKCLATLAAERLRPYVYDLACRFPQFAYVGMRSVEDAIERACAHCAAARTVLAGQKYNLHRRREGHTVGHCKGGLTLSLDLSRAFDCLPREVLHASLRFAQVDAELIDLHIHRHSKLRIDHKDHRILVELHSGVRQGCSLSPALWSIFICYTLHLLSSRIPLAALTAFSDDILAQWIIDSPQDVLSALKDMAFIIDTLTSLGMSVSDAKTVILDGLRGPQKSRLLKPLLKQHPDRGPCLQLACSRGFLDLPFRHSHTYLGIKLSYGPFERLTLQLRLKQGWSNFSRLFTLLRSNHIKPQQRLQLWQACVFTAIRYGLTSVGLPPDGPDKLRQAVAKQLRLVLKSPSWISHESNADLYHRYQIEALSLTAVAPSKEKQIPLAQPLPTGDLWQKSCVPNTATRGCNTALFVINGSLERRHRIRPSMSLHALFSNRLSPCVFSSVRPIAMTLSETFDSTTLQRQKDAEAELALLECWGENPPPTQPMDTDPSAGEKRATSPDQERRKYHRRESKGNGAGKGSGDRPARQMPRPPPRTRRTAAEPNETNMEGMMWMMGRMLLRLEDQMALERFQSGFVMLFRPSSRMSIIPLLAKKSEHWHGLKAQKDTELSLALRAFLFRSMFDVIQKRLQETVKNPTQLEAAQQLQVFLPDKTRQLEPKTDPAPLTLERVVEILAAILKHSLDSLAILRFHPTQRLSAPIQGPTLPFLLQVGNRSRASFELYDNLILLTNSGLWQLVGGSLRTERMSRNPLAVELQKRLQQKQHER</sequence>
<evidence type="ECO:0000313" key="4">
    <source>
        <dbReference type="EMBL" id="OLQ14759.1"/>
    </source>
</evidence>
<dbReference type="PANTHER" id="PTHR19446">
    <property type="entry name" value="REVERSE TRANSCRIPTASES"/>
    <property type="match status" value="1"/>
</dbReference>
<feature type="compositionally biased region" description="Basic and acidic residues" evidence="1">
    <location>
        <begin position="2102"/>
        <end position="2114"/>
    </location>
</feature>
<dbReference type="OrthoDB" id="449199at2759"/>
<reference evidence="4 5" key="1">
    <citation type="submission" date="2016-02" db="EMBL/GenBank/DDBJ databases">
        <title>Genome analysis of coral dinoflagellate symbionts highlights evolutionary adaptations to a symbiotic lifestyle.</title>
        <authorList>
            <person name="Aranda M."/>
            <person name="Li Y."/>
            <person name="Liew Y.J."/>
            <person name="Baumgarten S."/>
            <person name="Simakov O."/>
            <person name="Wilson M."/>
            <person name="Piel J."/>
            <person name="Ashoor H."/>
            <person name="Bougouffa S."/>
            <person name="Bajic V.B."/>
            <person name="Ryu T."/>
            <person name="Ravasi T."/>
            <person name="Bayer T."/>
            <person name="Micklem G."/>
            <person name="Kim H."/>
            <person name="Bhak J."/>
            <person name="Lajeunesse T.C."/>
            <person name="Voolstra C.R."/>
        </authorList>
    </citation>
    <scope>NUCLEOTIDE SEQUENCE [LARGE SCALE GENOMIC DNA]</scope>
    <source>
        <strain evidence="4 5">CCMP2467</strain>
    </source>
</reference>
<dbReference type="Pfam" id="PF00078">
    <property type="entry name" value="RVT_1"/>
    <property type="match status" value="1"/>
</dbReference>
<feature type="compositionally biased region" description="Polar residues" evidence="1">
    <location>
        <begin position="553"/>
        <end position="562"/>
    </location>
</feature>
<feature type="region of interest" description="Disordered" evidence="1">
    <location>
        <begin position="404"/>
        <end position="462"/>
    </location>
</feature>
<feature type="compositionally biased region" description="Basic residues" evidence="1">
    <location>
        <begin position="815"/>
        <end position="841"/>
    </location>
</feature>
<feature type="region of interest" description="Disordered" evidence="1">
    <location>
        <begin position="342"/>
        <end position="369"/>
    </location>
</feature>
<feature type="compositionally biased region" description="Polar residues" evidence="1">
    <location>
        <begin position="798"/>
        <end position="811"/>
    </location>
</feature>
<dbReference type="EMBL" id="LSRX01000011">
    <property type="protein sequence ID" value="OLQ14759.1"/>
    <property type="molecule type" value="Genomic_DNA"/>
</dbReference>
<feature type="compositionally biased region" description="Pro residues" evidence="1">
    <location>
        <begin position="408"/>
        <end position="420"/>
    </location>
</feature>
<feature type="region of interest" description="Disordered" evidence="1">
    <location>
        <begin position="63"/>
        <end position="94"/>
    </location>
</feature>
<feature type="region of interest" description="Disordered" evidence="1">
    <location>
        <begin position="542"/>
        <end position="577"/>
    </location>
</feature>
<dbReference type="InterPro" id="IPR036691">
    <property type="entry name" value="Endo/exonu/phosph_ase_sf"/>
</dbReference>
<keyword evidence="2" id="KW-0812">Transmembrane</keyword>
<keyword evidence="2" id="KW-0472">Membrane</keyword>
<evidence type="ECO:0000259" key="3">
    <source>
        <dbReference type="PROSITE" id="PS50878"/>
    </source>
</evidence>
<dbReference type="SUPFAM" id="SSF56672">
    <property type="entry name" value="DNA/RNA polymerases"/>
    <property type="match status" value="1"/>
</dbReference>
<dbReference type="SUPFAM" id="SSF56219">
    <property type="entry name" value="DNase I-like"/>
    <property type="match status" value="1"/>
</dbReference>
<evidence type="ECO:0000313" key="5">
    <source>
        <dbReference type="Proteomes" id="UP000186817"/>
    </source>
</evidence>
<comment type="caution">
    <text evidence="4">The sequence shown here is derived from an EMBL/GenBank/DDBJ whole genome shotgun (WGS) entry which is preliminary data.</text>
</comment>
<feature type="region of interest" description="Disordered" evidence="1">
    <location>
        <begin position="664"/>
        <end position="684"/>
    </location>
</feature>
<feature type="compositionally biased region" description="Basic and acidic residues" evidence="1">
    <location>
        <begin position="935"/>
        <end position="956"/>
    </location>
</feature>
<feature type="region of interest" description="Disordered" evidence="1">
    <location>
        <begin position="2086"/>
        <end position="2154"/>
    </location>
</feature>
<dbReference type="OMA" id="SETHWRH"/>
<evidence type="ECO:0000256" key="2">
    <source>
        <dbReference type="SAM" id="Phobius"/>
    </source>
</evidence>
<accession>A0A1Q9F575</accession>
<feature type="domain" description="Reverse transcriptase" evidence="3">
    <location>
        <begin position="1571"/>
        <end position="1875"/>
    </location>
</feature>
<dbReference type="InterPro" id="IPR000477">
    <property type="entry name" value="RT_dom"/>
</dbReference>
<dbReference type="InterPro" id="IPR043502">
    <property type="entry name" value="DNA/RNA_pol_sf"/>
</dbReference>
<organism evidence="4 5">
    <name type="scientific">Symbiodinium microadriaticum</name>
    <name type="common">Dinoflagellate</name>
    <name type="synonym">Zooxanthella microadriatica</name>
    <dbReference type="NCBI Taxonomy" id="2951"/>
    <lineage>
        <taxon>Eukaryota</taxon>
        <taxon>Sar</taxon>
        <taxon>Alveolata</taxon>
        <taxon>Dinophyceae</taxon>
        <taxon>Suessiales</taxon>
        <taxon>Symbiodiniaceae</taxon>
        <taxon>Symbiodinium</taxon>
    </lineage>
</organism>
<evidence type="ECO:0000256" key="1">
    <source>
        <dbReference type="SAM" id="MobiDB-lite"/>
    </source>
</evidence>
<feature type="transmembrane region" description="Helical" evidence="2">
    <location>
        <begin position="12"/>
        <end position="33"/>
    </location>
</feature>
<feature type="compositionally biased region" description="Polar residues" evidence="1">
    <location>
        <begin position="986"/>
        <end position="998"/>
    </location>
</feature>
<keyword evidence="5" id="KW-1185">Reference proteome</keyword>
<proteinExistence type="predicted"/>
<feature type="compositionally biased region" description="Polar residues" evidence="1">
    <location>
        <begin position="342"/>
        <end position="358"/>
    </location>
</feature>